<evidence type="ECO:0000313" key="2">
    <source>
        <dbReference type="EMBL" id="REA60917.1"/>
    </source>
</evidence>
<dbReference type="RefSeq" id="WP_115831439.1">
    <property type="nucleotide sequence ID" value="NZ_QNUL01000009.1"/>
</dbReference>
<dbReference type="OrthoDB" id="4762357at2"/>
<organism evidence="2 3">
    <name type="scientific">Dyadobacter luteus</name>
    <dbReference type="NCBI Taxonomy" id="2259619"/>
    <lineage>
        <taxon>Bacteria</taxon>
        <taxon>Pseudomonadati</taxon>
        <taxon>Bacteroidota</taxon>
        <taxon>Cytophagia</taxon>
        <taxon>Cytophagales</taxon>
        <taxon>Spirosomataceae</taxon>
        <taxon>Dyadobacter</taxon>
    </lineage>
</organism>
<evidence type="ECO:0000259" key="1">
    <source>
        <dbReference type="PROSITE" id="PS51819"/>
    </source>
</evidence>
<comment type="caution">
    <text evidence="2">The sequence shown here is derived from an EMBL/GenBank/DDBJ whole genome shotgun (WGS) entry which is preliminary data.</text>
</comment>
<evidence type="ECO:0000313" key="3">
    <source>
        <dbReference type="Proteomes" id="UP000256373"/>
    </source>
</evidence>
<dbReference type="InterPro" id="IPR029068">
    <property type="entry name" value="Glyas_Bleomycin-R_OHBP_Dase"/>
</dbReference>
<dbReference type="PROSITE" id="PS51819">
    <property type="entry name" value="VOC"/>
    <property type="match status" value="1"/>
</dbReference>
<accession>A0A3D8YAW7</accession>
<dbReference type="InterPro" id="IPR037523">
    <property type="entry name" value="VOC_core"/>
</dbReference>
<dbReference type="AlphaFoldDB" id="A0A3D8YAW7"/>
<feature type="domain" description="VOC" evidence="1">
    <location>
        <begin position="4"/>
        <end position="124"/>
    </location>
</feature>
<sequence>MRFKLGSIILYVRDVTLLRTFYTYHFGMTVLEEFGETWALLAAGDVSLGLHQMGEQYLAKESNSVDEQSNAKLVLDTDTDIEEVVRQLIENGVSMREIKTFDNYDFWLCDGIDPEGNVFQIRQRKTRD</sequence>
<dbReference type="Proteomes" id="UP000256373">
    <property type="component" value="Unassembled WGS sequence"/>
</dbReference>
<dbReference type="InterPro" id="IPR004360">
    <property type="entry name" value="Glyas_Fos-R_dOase_dom"/>
</dbReference>
<dbReference type="Gene3D" id="3.10.180.10">
    <property type="entry name" value="2,3-Dihydroxybiphenyl 1,2-Dioxygenase, domain 1"/>
    <property type="match status" value="1"/>
</dbReference>
<dbReference type="EMBL" id="QNUL01000009">
    <property type="protein sequence ID" value="REA60917.1"/>
    <property type="molecule type" value="Genomic_DNA"/>
</dbReference>
<keyword evidence="3" id="KW-1185">Reference proteome</keyword>
<reference evidence="2 3" key="1">
    <citation type="submission" date="2018-07" db="EMBL/GenBank/DDBJ databases">
        <title>Dyadobacter roseus sp. nov., isolated from rose rhizosphere soil.</title>
        <authorList>
            <person name="Chen L."/>
        </authorList>
    </citation>
    <scope>NUCLEOTIDE SEQUENCE [LARGE SCALE GENOMIC DNA]</scope>
    <source>
        <strain evidence="2 3">RS19</strain>
    </source>
</reference>
<gene>
    <name evidence="2" type="ORF">DSL64_13530</name>
</gene>
<proteinExistence type="predicted"/>
<dbReference type="Pfam" id="PF00903">
    <property type="entry name" value="Glyoxalase"/>
    <property type="match status" value="1"/>
</dbReference>
<protein>
    <submittedName>
        <fullName evidence="2">VOC family protein</fullName>
    </submittedName>
</protein>
<dbReference type="SUPFAM" id="SSF54593">
    <property type="entry name" value="Glyoxalase/Bleomycin resistance protein/Dihydroxybiphenyl dioxygenase"/>
    <property type="match status" value="1"/>
</dbReference>
<name>A0A3D8YAW7_9BACT</name>